<feature type="chain" id="PRO_5047013411" description="TIL domain-containing protein" evidence="1">
    <location>
        <begin position="19"/>
        <end position="63"/>
    </location>
</feature>
<dbReference type="EMBL" id="JAZGSY010000265">
    <property type="protein sequence ID" value="KAL1837756.1"/>
    <property type="molecule type" value="Genomic_DNA"/>
</dbReference>
<evidence type="ECO:0000313" key="2">
    <source>
        <dbReference type="EMBL" id="KAL1837756.1"/>
    </source>
</evidence>
<evidence type="ECO:0000256" key="1">
    <source>
        <dbReference type="SAM" id="SignalP"/>
    </source>
</evidence>
<comment type="caution">
    <text evidence="2">The sequence shown here is derived from an EMBL/GenBank/DDBJ whole genome shotgun (WGS) entry which is preliminary data.</text>
</comment>
<organism evidence="2 3">
    <name type="scientific">Humicola insolens</name>
    <name type="common">Soft-rot fungus</name>
    <dbReference type="NCBI Taxonomy" id="85995"/>
    <lineage>
        <taxon>Eukaryota</taxon>
        <taxon>Fungi</taxon>
        <taxon>Dikarya</taxon>
        <taxon>Ascomycota</taxon>
        <taxon>Pezizomycotina</taxon>
        <taxon>Sordariomycetes</taxon>
        <taxon>Sordariomycetidae</taxon>
        <taxon>Sordariales</taxon>
        <taxon>Chaetomiaceae</taxon>
        <taxon>Mycothermus</taxon>
    </lineage>
</organism>
<protein>
    <recommendedName>
        <fullName evidence="4">TIL domain-containing protein</fullName>
    </recommendedName>
</protein>
<accession>A0ABR3V7N3</accession>
<reference evidence="2 3" key="1">
    <citation type="journal article" date="2024" name="Commun. Biol.">
        <title>Comparative genomic analysis of thermophilic fungi reveals convergent evolutionary adaptations and gene losses.</title>
        <authorList>
            <person name="Steindorff A.S."/>
            <person name="Aguilar-Pontes M.V."/>
            <person name="Robinson A.J."/>
            <person name="Andreopoulos B."/>
            <person name="LaButti K."/>
            <person name="Kuo A."/>
            <person name="Mondo S."/>
            <person name="Riley R."/>
            <person name="Otillar R."/>
            <person name="Haridas S."/>
            <person name="Lipzen A."/>
            <person name="Grimwood J."/>
            <person name="Schmutz J."/>
            <person name="Clum A."/>
            <person name="Reid I.D."/>
            <person name="Moisan M.C."/>
            <person name="Butler G."/>
            <person name="Nguyen T.T.M."/>
            <person name="Dewar K."/>
            <person name="Conant G."/>
            <person name="Drula E."/>
            <person name="Henrissat B."/>
            <person name="Hansel C."/>
            <person name="Singer S."/>
            <person name="Hutchinson M.I."/>
            <person name="de Vries R.P."/>
            <person name="Natvig D.O."/>
            <person name="Powell A.J."/>
            <person name="Tsang A."/>
            <person name="Grigoriev I.V."/>
        </authorList>
    </citation>
    <scope>NUCLEOTIDE SEQUENCE [LARGE SCALE GENOMIC DNA]</scope>
    <source>
        <strain evidence="2 3">CBS 620.91</strain>
    </source>
</reference>
<keyword evidence="1" id="KW-0732">Signal</keyword>
<keyword evidence="3" id="KW-1185">Reference proteome</keyword>
<name>A0ABR3V7N3_HUMIN</name>
<feature type="signal peptide" evidence="1">
    <location>
        <begin position="1"/>
        <end position="18"/>
    </location>
</feature>
<evidence type="ECO:0000313" key="3">
    <source>
        <dbReference type="Proteomes" id="UP001583172"/>
    </source>
</evidence>
<gene>
    <name evidence="2" type="ORF">VTJ49DRAFT_3420</name>
</gene>
<proteinExistence type="predicted"/>
<dbReference type="Proteomes" id="UP001583172">
    <property type="component" value="Unassembled WGS sequence"/>
</dbReference>
<evidence type="ECO:0008006" key="4">
    <source>
        <dbReference type="Google" id="ProtNLM"/>
    </source>
</evidence>
<sequence>MKLLTLLVSVGLIATAQAGCLYDCRVQCGKGPGAPADYCPMECISRCLGSKCPGQYKYDRSIC</sequence>